<sequence length="87" mass="9291">MSLAVSAGLPALLGQLSHPDPAVRRILAVVLAYTEALPDDIVPALRAHSEHDLDAPVTRRSGRKRVRGLAWWSWLAPYGGTGKAQAA</sequence>
<dbReference type="KEGG" id="spla:CP981_01410"/>
<evidence type="ECO:0000313" key="2">
    <source>
        <dbReference type="Proteomes" id="UP000325458"/>
    </source>
</evidence>
<reference evidence="1 2" key="1">
    <citation type="submission" date="2017-09" db="EMBL/GenBank/DDBJ databases">
        <authorList>
            <person name="Lee N."/>
            <person name="Cho B.-K."/>
        </authorList>
    </citation>
    <scope>NUCLEOTIDE SEQUENCE [LARGE SCALE GENOMIC DNA]</scope>
    <source>
        <strain evidence="1 2">ATCC 23948</strain>
    </source>
</reference>
<dbReference type="GeneID" id="90921993"/>
<dbReference type="Proteomes" id="UP000325458">
    <property type="component" value="Chromosome"/>
</dbReference>
<accession>A0AAE6TKC0</accession>
<dbReference type="EMBL" id="CP023691">
    <property type="protein sequence ID" value="QEV50509.1"/>
    <property type="molecule type" value="Genomic_DNA"/>
</dbReference>
<evidence type="ECO:0000313" key="1">
    <source>
        <dbReference type="EMBL" id="QEV50509.1"/>
    </source>
</evidence>
<dbReference type="AlphaFoldDB" id="A0AAE6TKC0"/>
<protein>
    <recommendedName>
        <fullName evidence="3">HEAT repeat protein</fullName>
    </recommendedName>
</protein>
<proteinExistence type="predicted"/>
<dbReference type="RefSeq" id="WP_085926654.1">
    <property type="nucleotide sequence ID" value="NZ_BAABSS010000016.1"/>
</dbReference>
<organism evidence="1 2">
    <name type="scientific">Streptomyces platensis</name>
    <dbReference type="NCBI Taxonomy" id="58346"/>
    <lineage>
        <taxon>Bacteria</taxon>
        <taxon>Bacillati</taxon>
        <taxon>Actinomycetota</taxon>
        <taxon>Actinomycetes</taxon>
        <taxon>Kitasatosporales</taxon>
        <taxon>Streptomycetaceae</taxon>
        <taxon>Streptomyces</taxon>
    </lineage>
</organism>
<gene>
    <name evidence="1" type="ORF">CP981_01410</name>
</gene>
<evidence type="ECO:0008006" key="3">
    <source>
        <dbReference type="Google" id="ProtNLM"/>
    </source>
</evidence>
<name>A0AAE6TKC0_STRPT</name>